<gene>
    <name evidence="2" type="ORF">GCM10025874_07550</name>
</gene>
<comment type="caution">
    <text evidence="2">The sequence shown here is derived from an EMBL/GenBank/DDBJ whole genome shotgun (WGS) entry which is preliminary data.</text>
</comment>
<dbReference type="EMBL" id="BSUL01000001">
    <property type="protein sequence ID" value="GMA27502.1"/>
    <property type="molecule type" value="Genomic_DNA"/>
</dbReference>
<keyword evidence="3" id="KW-1185">Reference proteome</keyword>
<evidence type="ECO:0000313" key="3">
    <source>
        <dbReference type="Proteomes" id="UP001157160"/>
    </source>
</evidence>
<dbReference type="AlphaFoldDB" id="A0AA37US28"/>
<protein>
    <submittedName>
        <fullName evidence="2">Uncharacterized protein</fullName>
    </submittedName>
</protein>
<reference evidence="2 3" key="1">
    <citation type="journal article" date="2014" name="Int. J. Syst. Evol. Microbiol.">
        <title>Complete genome sequence of Corynebacterium casei LMG S-19264T (=DSM 44701T), isolated from a smear-ripened cheese.</title>
        <authorList>
            <consortium name="US DOE Joint Genome Institute (JGI-PGF)"/>
            <person name="Walter F."/>
            <person name="Albersmeier A."/>
            <person name="Kalinowski J."/>
            <person name="Ruckert C."/>
        </authorList>
    </citation>
    <scope>NUCLEOTIDE SEQUENCE [LARGE SCALE GENOMIC DNA]</scope>
    <source>
        <strain evidence="2 3">NBRC 112289</strain>
    </source>
</reference>
<feature type="region of interest" description="Disordered" evidence="1">
    <location>
        <begin position="1"/>
        <end position="55"/>
    </location>
</feature>
<proteinExistence type="predicted"/>
<name>A0AA37US28_9MICO</name>
<dbReference type="RefSeq" id="WP_284230157.1">
    <property type="nucleotide sequence ID" value="NZ_BSUL01000001.1"/>
</dbReference>
<evidence type="ECO:0000256" key="1">
    <source>
        <dbReference type="SAM" id="MobiDB-lite"/>
    </source>
</evidence>
<sequence length="55" mass="5552">MTDHDQHADGKPSQAEGADEATEQRTDGSPTLEGGELGDHGHPAGAVGKPSKSEG</sequence>
<dbReference type="Proteomes" id="UP001157160">
    <property type="component" value="Unassembled WGS sequence"/>
</dbReference>
<evidence type="ECO:0000313" key="2">
    <source>
        <dbReference type="EMBL" id="GMA27502.1"/>
    </source>
</evidence>
<accession>A0AA37US28</accession>
<feature type="compositionally biased region" description="Basic and acidic residues" evidence="1">
    <location>
        <begin position="1"/>
        <end position="10"/>
    </location>
</feature>
<organism evidence="2 3">
    <name type="scientific">Arenivirga flava</name>
    <dbReference type="NCBI Taxonomy" id="1930060"/>
    <lineage>
        <taxon>Bacteria</taxon>
        <taxon>Bacillati</taxon>
        <taxon>Actinomycetota</taxon>
        <taxon>Actinomycetes</taxon>
        <taxon>Micrococcales</taxon>
        <taxon>Microbacteriaceae</taxon>
        <taxon>Arenivirga</taxon>
    </lineage>
</organism>